<reference evidence="3 4" key="1">
    <citation type="journal article" date="2011" name="J. Bacteriol.">
        <title>Genome sequence of 'Pedosphaera parvula' Ellin514, an aerobic Verrucomicrobial isolate from pasture soil.</title>
        <authorList>
            <person name="Kant R."/>
            <person name="van Passel M.W."/>
            <person name="Sangwan P."/>
            <person name="Palva A."/>
            <person name="Lucas S."/>
            <person name="Copeland A."/>
            <person name="Lapidus A."/>
            <person name="Glavina Del Rio T."/>
            <person name="Dalin E."/>
            <person name="Tice H."/>
            <person name="Bruce D."/>
            <person name="Goodwin L."/>
            <person name="Pitluck S."/>
            <person name="Chertkov O."/>
            <person name="Larimer F.W."/>
            <person name="Land M.L."/>
            <person name="Hauser L."/>
            <person name="Brettin T.S."/>
            <person name="Detter J.C."/>
            <person name="Han S."/>
            <person name="de Vos W.M."/>
            <person name="Janssen P.H."/>
            <person name="Smidt H."/>
        </authorList>
    </citation>
    <scope>NUCLEOTIDE SEQUENCE [LARGE SCALE GENOMIC DNA]</scope>
    <source>
        <strain evidence="3 4">Ellin514</strain>
    </source>
</reference>
<evidence type="ECO:0000313" key="4">
    <source>
        <dbReference type="Proteomes" id="UP000003688"/>
    </source>
</evidence>
<dbReference type="PROSITE" id="PS50110">
    <property type="entry name" value="RESPONSE_REGULATORY"/>
    <property type="match status" value="1"/>
</dbReference>
<proteinExistence type="predicted"/>
<dbReference type="InterPro" id="IPR011006">
    <property type="entry name" value="CheY-like_superfamily"/>
</dbReference>
<dbReference type="STRING" id="320771.Cflav_PD1733"/>
<organism evidence="3 4">
    <name type="scientific">Pedosphaera parvula (strain Ellin514)</name>
    <dbReference type="NCBI Taxonomy" id="320771"/>
    <lineage>
        <taxon>Bacteria</taxon>
        <taxon>Pseudomonadati</taxon>
        <taxon>Verrucomicrobiota</taxon>
        <taxon>Pedosphaerae</taxon>
        <taxon>Pedosphaerales</taxon>
        <taxon>Pedosphaeraceae</taxon>
        <taxon>Pedosphaera</taxon>
    </lineage>
</organism>
<sequence length="131" mass="14450">MERALRESTRFQVVGSVRDGEEAVAYLGGTGTYSDRQLWPFPDLVLIDLKMPRLDGFQVLEWLQKQNFSSLKAVVLSGASIAGDIQRVRSLGADAFYAKTLQHARLIELVKNLEAFLLDPTSVGAIPPSSK</sequence>
<dbReference type="InterPro" id="IPR001789">
    <property type="entry name" value="Sig_transdc_resp-reg_receiver"/>
</dbReference>
<dbReference type="Gene3D" id="3.40.50.2300">
    <property type="match status" value="1"/>
</dbReference>
<evidence type="ECO:0000313" key="3">
    <source>
        <dbReference type="EMBL" id="EEF58543.1"/>
    </source>
</evidence>
<dbReference type="PANTHER" id="PTHR44520:SF1">
    <property type="entry name" value="TWO-COMPONENT SYSTEM REGULATORY PROTEIN"/>
    <property type="match status" value="1"/>
</dbReference>
<dbReference type="EMBL" id="ABOX02000041">
    <property type="protein sequence ID" value="EEF58543.1"/>
    <property type="molecule type" value="Genomic_DNA"/>
</dbReference>
<comment type="caution">
    <text evidence="3">The sequence shown here is derived from an EMBL/GenBank/DDBJ whole genome shotgun (WGS) entry which is preliminary data.</text>
</comment>
<name>B9XNK3_PEDPL</name>
<dbReference type="Proteomes" id="UP000003688">
    <property type="component" value="Unassembled WGS sequence"/>
</dbReference>
<evidence type="ECO:0000259" key="2">
    <source>
        <dbReference type="PROSITE" id="PS50110"/>
    </source>
</evidence>
<dbReference type="SMART" id="SM00448">
    <property type="entry name" value="REC"/>
    <property type="match status" value="1"/>
</dbReference>
<keyword evidence="1" id="KW-0597">Phosphoprotein</keyword>
<keyword evidence="4" id="KW-1185">Reference proteome</keyword>
<feature type="modified residue" description="4-aspartylphosphate" evidence="1">
    <location>
        <position position="48"/>
    </location>
</feature>
<evidence type="ECO:0000256" key="1">
    <source>
        <dbReference type="PROSITE-ProRule" id="PRU00169"/>
    </source>
</evidence>
<protein>
    <submittedName>
        <fullName evidence="3">Response regulator receiver protein</fullName>
    </submittedName>
</protein>
<dbReference type="Pfam" id="PF00072">
    <property type="entry name" value="Response_reg"/>
    <property type="match status" value="1"/>
</dbReference>
<dbReference type="AlphaFoldDB" id="B9XNK3"/>
<dbReference type="PANTHER" id="PTHR44520">
    <property type="entry name" value="RESPONSE REGULATOR RCP1-RELATED"/>
    <property type="match status" value="1"/>
</dbReference>
<dbReference type="SUPFAM" id="SSF52172">
    <property type="entry name" value="CheY-like"/>
    <property type="match status" value="1"/>
</dbReference>
<dbReference type="InterPro" id="IPR052893">
    <property type="entry name" value="TCS_response_regulator"/>
</dbReference>
<feature type="domain" description="Response regulatory" evidence="2">
    <location>
        <begin position="1"/>
        <end position="114"/>
    </location>
</feature>
<gene>
    <name evidence="3" type="ORF">Cflav_PD1733</name>
</gene>
<accession>B9XNK3</accession>
<dbReference type="GO" id="GO:0000160">
    <property type="term" value="P:phosphorelay signal transduction system"/>
    <property type="evidence" value="ECO:0007669"/>
    <property type="project" value="InterPro"/>
</dbReference>